<accession>A0A9P6EJM4</accession>
<gene>
    <name evidence="1" type="ORF">CPB83DRAFT_922948</name>
</gene>
<dbReference type="AlphaFoldDB" id="A0A9P6EJM4"/>
<protein>
    <submittedName>
        <fullName evidence="1">Uncharacterized protein</fullName>
    </submittedName>
</protein>
<comment type="caution">
    <text evidence="1">The sequence shown here is derived from an EMBL/GenBank/DDBJ whole genome shotgun (WGS) entry which is preliminary data.</text>
</comment>
<name>A0A9P6EJM4_9AGAR</name>
<reference evidence="1" key="1">
    <citation type="submission" date="2020-11" db="EMBL/GenBank/DDBJ databases">
        <authorList>
            <consortium name="DOE Joint Genome Institute"/>
            <person name="Ahrendt S."/>
            <person name="Riley R."/>
            <person name="Andreopoulos W."/>
            <person name="Labutti K."/>
            <person name="Pangilinan J."/>
            <person name="Ruiz-Duenas F.J."/>
            <person name="Barrasa J.M."/>
            <person name="Sanchez-Garcia M."/>
            <person name="Camarero S."/>
            <person name="Miyauchi S."/>
            <person name="Serrano A."/>
            <person name="Linde D."/>
            <person name="Babiker R."/>
            <person name="Drula E."/>
            <person name="Ayuso-Fernandez I."/>
            <person name="Pacheco R."/>
            <person name="Padilla G."/>
            <person name="Ferreira P."/>
            <person name="Barriuso J."/>
            <person name="Kellner H."/>
            <person name="Castanera R."/>
            <person name="Alfaro M."/>
            <person name="Ramirez L."/>
            <person name="Pisabarro A.G."/>
            <person name="Kuo A."/>
            <person name="Tritt A."/>
            <person name="Lipzen A."/>
            <person name="He G."/>
            <person name="Yan M."/>
            <person name="Ng V."/>
            <person name="Cullen D."/>
            <person name="Martin F."/>
            <person name="Rosso M.-N."/>
            <person name="Henrissat B."/>
            <person name="Hibbett D."/>
            <person name="Martinez A.T."/>
            <person name="Grigoriev I.V."/>
        </authorList>
    </citation>
    <scope>NUCLEOTIDE SEQUENCE</scope>
    <source>
        <strain evidence="1">CBS 506.95</strain>
    </source>
</reference>
<dbReference type="OrthoDB" id="2906425at2759"/>
<keyword evidence="2" id="KW-1185">Reference proteome</keyword>
<proteinExistence type="predicted"/>
<dbReference type="Proteomes" id="UP000807306">
    <property type="component" value="Unassembled WGS sequence"/>
</dbReference>
<organism evidence="1 2">
    <name type="scientific">Crepidotus variabilis</name>
    <dbReference type="NCBI Taxonomy" id="179855"/>
    <lineage>
        <taxon>Eukaryota</taxon>
        <taxon>Fungi</taxon>
        <taxon>Dikarya</taxon>
        <taxon>Basidiomycota</taxon>
        <taxon>Agaricomycotina</taxon>
        <taxon>Agaricomycetes</taxon>
        <taxon>Agaricomycetidae</taxon>
        <taxon>Agaricales</taxon>
        <taxon>Agaricineae</taxon>
        <taxon>Crepidotaceae</taxon>
        <taxon>Crepidotus</taxon>
    </lineage>
</organism>
<dbReference type="EMBL" id="MU157841">
    <property type="protein sequence ID" value="KAF9530295.1"/>
    <property type="molecule type" value="Genomic_DNA"/>
</dbReference>
<sequence>MSLPSILMTQVLGTSLDKVETDKLAILLQRNILTRMRSYHSPWSKAICGVGGSPICGPLVPTCPLSTCADEADFKNAIEYIGQFSSRVGREAKWVAEADDHFALPEHAVVLHMEISTTRTSQSVLKGAFARSWIGRQQGGFPTTGKSALPL</sequence>
<evidence type="ECO:0000313" key="1">
    <source>
        <dbReference type="EMBL" id="KAF9530295.1"/>
    </source>
</evidence>
<evidence type="ECO:0000313" key="2">
    <source>
        <dbReference type="Proteomes" id="UP000807306"/>
    </source>
</evidence>